<dbReference type="STRING" id="1437425.CSEC_0924"/>
<reference evidence="4" key="2">
    <citation type="submission" date="2014-09" db="EMBL/GenBank/DDBJ databases">
        <title>Criblamydia sequanensis harbors a mega-plasmid encoding arsenite resistance.</title>
        <authorList>
            <person name="Bertelli C."/>
            <person name="Goesmann A."/>
            <person name="Greub G."/>
        </authorList>
    </citation>
    <scope>NUCLEOTIDE SEQUENCE [LARGE SCALE GENOMIC DNA]</scope>
    <source>
        <strain evidence="4">CRIB-18</strain>
    </source>
</reference>
<reference evidence="4" key="1">
    <citation type="submission" date="2013-12" db="EMBL/GenBank/DDBJ databases">
        <authorList>
            <person name="Linke B."/>
        </authorList>
    </citation>
    <scope>NUCLEOTIDE SEQUENCE [LARGE SCALE GENOMIC DNA]</scope>
    <source>
        <strain evidence="4">CRIB-18</strain>
    </source>
</reference>
<protein>
    <submittedName>
        <fullName evidence="4">Outer membrane protein</fullName>
    </submittedName>
</protein>
<feature type="chain" id="PRO_5001853754" evidence="2">
    <location>
        <begin position="25"/>
        <end position="1450"/>
    </location>
</feature>
<dbReference type="InterPro" id="IPR005546">
    <property type="entry name" value="Autotransporte_beta"/>
</dbReference>
<evidence type="ECO:0000256" key="1">
    <source>
        <dbReference type="ARBA" id="ARBA00022729"/>
    </source>
</evidence>
<accession>A0A090CYV5</accession>
<dbReference type="SMART" id="SM00869">
    <property type="entry name" value="Autotransporter"/>
    <property type="match status" value="1"/>
</dbReference>
<keyword evidence="5" id="KW-1185">Reference proteome</keyword>
<dbReference type="InterPro" id="IPR011050">
    <property type="entry name" value="Pectin_lyase_fold/virulence"/>
</dbReference>
<dbReference type="InterPro" id="IPR036709">
    <property type="entry name" value="Autotransporte_beta_dom_sf"/>
</dbReference>
<keyword evidence="1 2" id="KW-0732">Signal</keyword>
<evidence type="ECO:0000313" key="5">
    <source>
        <dbReference type="Proteomes" id="UP000031552"/>
    </source>
</evidence>
<dbReference type="SUPFAM" id="SSF51126">
    <property type="entry name" value="Pectin lyase-like"/>
    <property type="match status" value="1"/>
</dbReference>
<dbReference type="eggNOG" id="COG4625">
    <property type="taxonomic scope" value="Bacteria"/>
</dbReference>
<name>A0A090CYV5_9BACT</name>
<dbReference type="EMBL" id="CCEJ010000003">
    <property type="protein sequence ID" value="CDR33751.1"/>
    <property type="molecule type" value="Genomic_DNA"/>
</dbReference>
<dbReference type="SUPFAM" id="SSF103515">
    <property type="entry name" value="Autotransporter"/>
    <property type="match status" value="1"/>
</dbReference>
<feature type="signal peptide" evidence="2">
    <location>
        <begin position="1"/>
        <end position="24"/>
    </location>
</feature>
<dbReference type="Gene3D" id="2.40.128.130">
    <property type="entry name" value="Autotransporter beta-domain"/>
    <property type="match status" value="1"/>
</dbReference>
<evidence type="ECO:0000256" key="2">
    <source>
        <dbReference type="SAM" id="SignalP"/>
    </source>
</evidence>
<organism evidence="4 5">
    <name type="scientific">Candidatus Criblamydia sequanensis CRIB-18</name>
    <dbReference type="NCBI Taxonomy" id="1437425"/>
    <lineage>
        <taxon>Bacteria</taxon>
        <taxon>Pseudomonadati</taxon>
        <taxon>Chlamydiota</taxon>
        <taxon>Chlamydiia</taxon>
        <taxon>Parachlamydiales</taxon>
        <taxon>Candidatus Criblamydiaceae</taxon>
        <taxon>Candidatus Criblamydia</taxon>
    </lineage>
</organism>
<dbReference type="Proteomes" id="UP000031552">
    <property type="component" value="Unassembled WGS sequence"/>
</dbReference>
<gene>
    <name evidence="4" type="primary">pmp3</name>
    <name evidence="4" type="ORF">CSEC_0924</name>
</gene>
<proteinExistence type="predicted"/>
<dbReference type="RefSeq" id="WP_041017180.1">
    <property type="nucleotide sequence ID" value="NZ_CCEJ010000003.1"/>
</dbReference>
<dbReference type="OrthoDB" id="191127at2"/>
<dbReference type="PROSITE" id="PS51208">
    <property type="entry name" value="AUTOTRANSPORTER"/>
    <property type="match status" value="1"/>
</dbReference>
<feature type="domain" description="Autotransporter" evidence="3">
    <location>
        <begin position="1177"/>
        <end position="1450"/>
    </location>
</feature>
<dbReference type="Pfam" id="PF12951">
    <property type="entry name" value="PATR"/>
    <property type="match status" value="1"/>
</dbReference>
<dbReference type="InterPro" id="IPR013425">
    <property type="entry name" value="Autotrns_rpt"/>
</dbReference>
<comment type="caution">
    <text evidence="4">The sequence shown here is derived from an EMBL/GenBank/DDBJ whole genome shotgun (WGS) entry which is preliminary data.</text>
</comment>
<evidence type="ECO:0000259" key="3">
    <source>
        <dbReference type="PROSITE" id="PS51208"/>
    </source>
</evidence>
<dbReference type="NCBIfam" id="TIGR02601">
    <property type="entry name" value="autotrns_rpt"/>
    <property type="match status" value="1"/>
</dbReference>
<sequence>MIKRSFFLHCILPCLIAYSSTAHSEPITWVAENPNNDMNDSGNWNPDTIPDSDDNAIFNSTLPGIDTNPTESSAPFSVSTFNFPFNASIFHFNFNNQTLTFNGIGITGLNTNPTITVTNTNNSSFLGDLISFQGATGTSGSSIITSSNSGTLAGNQSGVSIGAINSNLHSNGAFIIDNGGNITASNTGNDSTIGTGNNGIANTGASQLKFDQSFIAGDDVTVSISNSGTFSGTNSVQGDAISIVNGSQFISSEEFQVGDNFNCEVQNTGNDSSLGVGLSNIAQINAAQMNLQTTGTVGDNCTISVSNTGINSSQTTSFPDFVGYLNDQQFFVGSTFQAGDNFSLTTSNTGTDTSNGYGAHQVAVINSNSGTTGNQILFQEGCALGEHATISAINNGVYSGTNTNGGSNVAGMNLQQIVIGDSTAPGSYAFVSGDNFSISASNSGIDSSNGAGGNAIGTVSSDQITFFTPVALSNQAIINIANGGNFSGNATNTYVNTGSVGGSQLNCVSSFSAQDNFTINVSNSGTNTGTGIGNYFIGDLIGGQQVKFQDNLTIGNNASITISNSGSNSSNTVANNQVGSLMGYGKQLLAQGQFQIGDDFLLEITNSGFDDSNGAGGNFVGFMNNNTVDNSASQFHLTNGGTFGDRASITLSNTGTYQGSNAASGNLVGVLSGQQLYSVSDFHAGNDFVLSVSNSGIDNTSGQDNNSVGTIGGSQLEFDGACVLGNNASIVLSNSGTNHDTTGNFNNIAVVNGTQMLADGNFTAGINLNISASNTSVNEGSSNNFVGYLTGSQLTFAQNCTLNDGSIISAFNSGTVGTSQIEFGQGFNLVSGQATIQAVNQGTLGAFGIDVQGSNAGGNAKIVLDNSSLNIGTILSTFTIAGLTGNSTSQVQSQPELIINTDSSTQTEFSGVIQNYPATSSTLMKTGAGIQKLSGVNTYTGLTRIEEGILVVNGSLAGDLQTSSLGTLKGNGTIAGTMTNSGFVSPGESIGTLTLGSFINNNGTYSVEVNGLGQSDLIDVLGTATLNGGSVVVSSSDGTFRFQQPYTILTAEESVVGTFTNASSLAFINPTLSYDPNNVYLTIYAALINAAETNNQMGVAINLDGIINPNASQSLLISTLANLPLEEAQEALDSLSGFQYTNDVFVTEISTSRFLRRLYDPLRSLVARQDRCTPCELPCDEWTRWLEIGYGFTNLNGKTAHKLNFDSFLMTGGIQKTFCFDFTLGLAGSYEYDNITYRDGRANRNSAFASFYGLYRPKVFYGLFDIVYGHASNRFNRTIEVGNLQYKANSKPNFNIFTFYGEAGFDLESNCVLIQPFLGLQIGKNWRGRINENYADGWGLTLNKLNWSTTSSRLGLHLSTYESYEAIDASFDIAWNQRFSSSKNSTEGRFKEFGNDFNIYGNQKDNYSFDWALNLKKCFCDGLEGYFEVDGEWWKNATTFNVLLGIEYSW</sequence>
<evidence type="ECO:0000313" key="4">
    <source>
        <dbReference type="EMBL" id="CDR33751.1"/>
    </source>
</evidence>